<dbReference type="InterPro" id="IPR053745">
    <property type="entry name" value="Viral_Tail_Comp_sf"/>
</dbReference>
<evidence type="ECO:0000313" key="1">
    <source>
        <dbReference type="EMBL" id="OTO00433.1"/>
    </source>
</evidence>
<protein>
    <recommendedName>
        <fullName evidence="3">DUF3168 domain-containing protein</fullName>
    </recommendedName>
</protein>
<name>A0AB73PMD0_ENTFC</name>
<sequence>MSPDQELYDKIFVLSQELGYATFDYLPAEEEGYPFVYIGQTQELPQGNKFAYTGEMNVTLHVYGEITNRKLVSDMKSNLLNEIKRMKETPSFRWYYVDSASQPSMIPEQSTNQMPQHRPLWHAIIPVTLKYIDKGAL</sequence>
<dbReference type="AlphaFoldDB" id="A0AB73PMD0"/>
<organism evidence="1 2">
    <name type="scientific">Enterococcus faecium</name>
    <name type="common">Streptococcus faecium</name>
    <dbReference type="NCBI Taxonomy" id="1352"/>
    <lineage>
        <taxon>Bacteria</taxon>
        <taxon>Bacillati</taxon>
        <taxon>Bacillota</taxon>
        <taxon>Bacilli</taxon>
        <taxon>Lactobacillales</taxon>
        <taxon>Enterococcaceae</taxon>
        <taxon>Enterococcus</taxon>
    </lineage>
</organism>
<accession>A0AB73PMD0</accession>
<dbReference type="Proteomes" id="UP000194737">
    <property type="component" value="Unassembled WGS sequence"/>
</dbReference>
<proteinExistence type="predicted"/>
<dbReference type="Gene3D" id="3.30.2000.30">
    <property type="match status" value="1"/>
</dbReference>
<reference evidence="1 2" key="1">
    <citation type="submission" date="2017-05" db="EMBL/GenBank/DDBJ databases">
        <title>The Genome Sequence of Enterococcus faecium 6F2_DIV0138.</title>
        <authorList>
            <consortium name="The Broad Institute Genomics Platform"/>
            <consortium name="The Broad Institute Genomic Center for Infectious Diseases"/>
            <person name="Earl A."/>
            <person name="Manson A."/>
            <person name="Schwartman J."/>
            <person name="Gilmore M."/>
            <person name="Abouelleil A."/>
            <person name="Cao P."/>
            <person name="Chapman S."/>
            <person name="Cusick C."/>
            <person name="Shea T."/>
            <person name="Young S."/>
            <person name="Neafsey D."/>
            <person name="Nusbaum C."/>
            <person name="Birren B."/>
        </authorList>
    </citation>
    <scope>NUCLEOTIDE SEQUENCE [LARGE SCALE GENOMIC DNA]</scope>
    <source>
        <strain evidence="1 2">6F2_DIV0138</strain>
    </source>
</reference>
<dbReference type="EMBL" id="NGLB01000001">
    <property type="protein sequence ID" value="OTO00433.1"/>
    <property type="molecule type" value="Genomic_DNA"/>
</dbReference>
<evidence type="ECO:0000313" key="2">
    <source>
        <dbReference type="Proteomes" id="UP000194737"/>
    </source>
</evidence>
<gene>
    <name evidence="1" type="ORF">A5804_001943</name>
</gene>
<comment type="caution">
    <text evidence="1">The sequence shown here is derived from an EMBL/GenBank/DDBJ whole genome shotgun (WGS) entry which is preliminary data.</text>
</comment>
<dbReference type="RefSeq" id="WP_086324909.1">
    <property type="nucleotide sequence ID" value="NZ_NGLB01000001.1"/>
</dbReference>
<evidence type="ECO:0008006" key="3">
    <source>
        <dbReference type="Google" id="ProtNLM"/>
    </source>
</evidence>